<sequence>MIVYFTLTVAVLALLLLVKKNTVSECADCGRIGLYRGMTRQDAINAIVLAAIFLGLFAVSALRLNVGNDYATYVEHMHLINSKSDGWTPKVPEEEGFKALTYVIYKLCGFENYVLVFAIFAFLTVLFFMKGIWRQSKWFELSFAMFMLLGFYFQSLSTVRYYFGLGIALLSIEYLVKKDYPRFVLMIIVGALFHKSLLIILVLYPIAVINWKKWMYVLGAALGASCFFLRPIYAKIAVKIYSDYQGTATYDRMVAGPIHYSYISIARCALILAASIYLYKDEIKGNRENIFFFHCNVMSLALYVFAAFLTDEVISRISYYLTITHVLFVPALLLGIKDPKKRKICSMLVLAGCFMYFVIFMKRIAPANGTRILPYTTIMFDEMPPILSETGY</sequence>
<organism evidence="2 3">
    <name type="scientific">Butyrivibrio hungatei</name>
    <dbReference type="NCBI Taxonomy" id="185008"/>
    <lineage>
        <taxon>Bacteria</taxon>
        <taxon>Bacillati</taxon>
        <taxon>Bacillota</taxon>
        <taxon>Clostridia</taxon>
        <taxon>Lachnospirales</taxon>
        <taxon>Lachnospiraceae</taxon>
        <taxon>Butyrivibrio</taxon>
    </lineage>
</organism>
<dbReference type="Pfam" id="PF14897">
    <property type="entry name" value="EpsG"/>
    <property type="match status" value="1"/>
</dbReference>
<feature type="transmembrane region" description="Helical" evidence="1">
    <location>
        <begin position="183"/>
        <end position="207"/>
    </location>
</feature>
<keyword evidence="1" id="KW-1133">Transmembrane helix</keyword>
<evidence type="ECO:0000256" key="1">
    <source>
        <dbReference type="SAM" id="Phobius"/>
    </source>
</evidence>
<evidence type="ECO:0000313" key="3">
    <source>
        <dbReference type="Proteomes" id="UP000183047"/>
    </source>
</evidence>
<protein>
    <submittedName>
        <fullName evidence="2">EpsG family protein</fullName>
    </submittedName>
</protein>
<dbReference type="Proteomes" id="UP000183047">
    <property type="component" value="Unassembled WGS sequence"/>
</dbReference>
<dbReference type="EMBL" id="FMUR01000006">
    <property type="protein sequence ID" value="SCY00501.1"/>
    <property type="molecule type" value="Genomic_DNA"/>
</dbReference>
<feature type="transmembrane region" description="Helical" evidence="1">
    <location>
        <begin position="260"/>
        <end position="279"/>
    </location>
</feature>
<accession>A0A1G5CDU7</accession>
<gene>
    <name evidence="2" type="ORF">SAMN02910451_01069</name>
</gene>
<keyword evidence="3" id="KW-1185">Reference proteome</keyword>
<feature type="transmembrane region" description="Helical" evidence="1">
    <location>
        <begin position="317"/>
        <end position="336"/>
    </location>
</feature>
<dbReference type="RefSeq" id="WP_074461772.1">
    <property type="nucleotide sequence ID" value="NZ_FMUR01000006.1"/>
</dbReference>
<dbReference type="AlphaFoldDB" id="A0A1G5CDU7"/>
<feature type="transmembrane region" description="Helical" evidence="1">
    <location>
        <begin position="348"/>
        <end position="365"/>
    </location>
</feature>
<name>A0A1G5CDU7_9FIRM</name>
<feature type="transmembrane region" description="Helical" evidence="1">
    <location>
        <begin position="291"/>
        <end position="311"/>
    </location>
</feature>
<proteinExistence type="predicted"/>
<reference evidence="3" key="1">
    <citation type="submission" date="2016-10" db="EMBL/GenBank/DDBJ databases">
        <authorList>
            <person name="Varghese N."/>
            <person name="Submissions S."/>
        </authorList>
    </citation>
    <scope>NUCLEOTIDE SEQUENCE [LARGE SCALE GENOMIC DNA]</scope>
    <source>
        <strain evidence="3">XBD2006</strain>
    </source>
</reference>
<keyword evidence="1" id="KW-0812">Transmembrane</keyword>
<feature type="transmembrane region" description="Helical" evidence="1">
    <location>
        <begin position="42"/>
        <end position="62"/>
    </location>
</feature>
<keyword evidence="1" id="KW-0472">Membrane</keyword>
<feature type="transmembrane region" description="Helical" evidence="1">
    <location>
        <begin position="214"/>
        <end position="233"/>
    </location>
</feature>
<feature type="transmembrane region" description="Helical" evidence="1">
    <location>
        <begin position="138"/>
        <end position="154"/>
    </location>
</feature>
<evidence type="ECO:0000313" key="2">
    <source>
        <dbReference type="EMBL" id="SCY00501.1"/>
    </source>
</evidence>
<feature type="transmembrane region" description="Helical" evidence="1">
    <location>
        <begin position="113"/>
        <end position="132"/>
    </location>
</feature>
<dbReference type="InterPro" id="IPR049458">
    <property type="entry name" value="EpsG-like"/>
</dbReference>
<dbReference type="OrthoDB" id="1861572at2"/>